<sequence length="364" mass="38082">MRQYTVAVAGASGYAGSEMIRLLAAHPAFQVCTVTGHGSAGRLLGEFSPNLPESLASLQIQDTKPDVLAGHDLVVLALPHGASGPLAEQLDPQSLMVDLGADHRLEDPGDWQDYYGGPFSSPWTYGMPELLNPGGGRQRQLLGQTRRIAGPGCNVTAVTLAFQPALSAGLVQTDDLVADLAVGYSGAGRSGGRMDLLAAQAINSAHPYSVGGTHRHIPEILQNLRKAAAADPNLGGLGKQSIRLGLTPILVPMSRGILAVVSAKLSARGQSMGMADIRSVWEEIYADEQFVDLLPEGRLPSTADVYGSNRAQVQVAVDQRADRLYAFAAIDNLTRGTAGQALQAVNLALGLPEETGLTTIGVAP</sequence>
<keyword evidence="4 5" id="KW-0560">Oxidoreductase</keyword>
<dbReference type="Pfam" id="PF22698">
    <property type="entry name" value="Semialdhyde_dhC_1"/>
    <property type="match status" value="1"/>
</dbReference>
<dbReference type="PANTHER" id="PTHR32338:SF10">
    <property type="entry name" value="N-ACETYL-GAMMA-GLUTAMYL-PHOSPHATE REDUCTASE, CHLOROPLASTIC-RELATED"/>
    <property type="match status" value="1"/>
</dbReference>
<comment type="subcellular location">
    <subcellularLocation>
        <location evidence="5">Cytoplasm</location>
    </subcellularLocation>
</comment>
<evidence type="ECO:0000256" key="4">
    <source>
        <dbReference type="ARBA" id="ARBA00023002"/>
    </source>
</evidence>
<dbReference type="GO" id="GO:0005737">
    <property type="term" value="C:cytoplasm"/>
    <property type="evidence" value="ECO:0007669"/>
    <property type="project" value="UniProtKB-SubCell"/>
</dbReference>
<dbReference type="InterPro" id="IPR050085">
    <property type="entry name" value="AGPR"/>
</dbReference>
<name>A0A0F4KWQ2_9BIFI</name>
<protein>
    <recommendedName>
        <fullName evidence="5">N-acetyl-gamma-glutamyl-phosphate reductase</fullName>
        <shortName evidence="5">AGPR</shortName>
        <ecNumber evidence="5">1.2.1.38</ecNumber>
    </recommendedName>
    <alternativeName>
        <fullName evidence="5">N-acetyl-glutamate semialdehyde dehydrogenase</fullName>
        <shortName evidence="5">NAGSA dehydrogenase</shortName>
    </alternativeName>
</protein>
<dbReference type="PATRIC" id="fig|1684.4.peg.1079"/>
<dbReference type="PANTHER" id="PTHR32338">
    <property type="entry name" value="N-ACETYL-GAMMA-GLUTAMYL-PHOSPHATE REDUCTASE, CHLOROPLASTIC-RELATED-RELATED"/>
    <property type="match status" value="1"/>
</dbReference>
<comment type="function">
    <text evidence="5">Catalyzes the NADPH-dependent reduction of N-acetyl-5-glutamyl phosphate to yield N-acetyl-L-glutamate 5-semialdehyde.</text>
</comment>
<dbReference type="InterPro" id="IPR000534">
    <property type="entry name" value="Semialdehyde_DH_NAD-bd"/>
</dbReference>
<feature type="domain" description="Semialdehyde dehydrogenase NAD-binding" evidence="7">
    <location>
        <begin position="5"/>
        <end position="139"/>
    </location>
</feature>
<dbReference type="Gene3D" id="3.40.50.720">
    <property type="entry name" value="NAD(P)-binding Rossmann-like Domain"/>
    <property type="match status" value="1"/>
</dbReference>
<proteinExistence type="inferred from homology"/>
<keyword evidence="5" id="KW-0963">Cytoplasm</keyword>
<dbReference type="EMBL" id="JWME01000011">
    <property type="protein sequence ID" value="KJY49686.1"/>
    <property type="molecule type" value="Genomic_DNA"/>
</dbReference>
<dbReference type="GO" id="GO:0070401">
    <property type="term" value="F:NADP+ binding"/>
    <property type="evidence" value="ECO:0007669"/>
    <property type="project" value="InterPro"/>
</dbReference>
<dbReference type="AlphaFoldDB" id="A0A0F4KWQ2"/>
<dbReference type="HAMAP" id="MF_00150">
    <property type="entry name" value="ArgC_type1"/>
    <property type="match status" value="1"/>
</dbReference>
<dbReference type="CDD" id="cd24148">
    <property type="entry name" value="AGPR_1_actinobacAGPR_like"/>
    <property type="match status" value="1"/>
</dbReference>
<evidence type="ECO:0000256" key="2">
    <source>
        <dbReference type="ARBA" id="ARBA00022605"/>
    </source>
</evidence>
<dbReference type="Proteomes" id="UP000033648">
    <property type="component" value="Unassembled WGS sequence"/>
</dbReference>
<gene>
    <name evidence="5 8" type="primary">argC</name>
    <name evidence="8" type="ORF">JF69_09930</name>
</gene>
<keyword evidence="2 5" id="KW-0028">Amino-acid biosynthesis</keyword>
<dbReference type="NCBIfam" id="TIGR01850">
    <property type="entry name" value="argC"/>
    <property type="match status" value="1"/>
</dbReference>
<comment type="pathway">
    <text evidence="5">Amino-acid biosynthesis; L-arginine biosynthesis; N(2)-acetyl-L-ornithine from L-glutamate: step 3/4.</text>
</comment>
<evidence type="ECO:0000256" key="1">
    <source>
        <dbReference type="ARBA" id="ARBA00022571"/>
    </source>
</evidence>
<dbReference type="InterPro" id="IPR000706">
    <property type="entry name" value="AGPR_type-1"/>
</dbReference>
<evidence type="ECO:0000256" key="5">
    <source>
        <dbReference type="HAMAP-Rule" id="MF_00150"/>
    </source>
</evidence>
<dbReference type="SUPFAM" id="SSF55347">
    <property type="entry name" value="Glyceraldehyde-3-phosphate dehydrogenase-like, C-terminal domain"/>
    <property type="match status" value="1"/>
</dbReference>
<dbReference type="CDD" id="cd23934">
    <property type="entry name" value="AGPR_1_C"/>
    <property type="match status" value="1"/>
</dbReference>
<organism evidence="8 9">
    <name type="scientific">Bifidobacterium asteroides</name>
    <dbReference type="NCBI Taxonomy" id="1684"/>
    <lineage>
        <taxon>Bacteria</taxon>
        <taxon>Bacillati</taxon>
        <taxon>Actinomycetota</taxon>
        <taxon>Actinomycetes</taxon>
        <taxon>Bifidobacteriales</taxon>
        <taxon>Bifidobacteriaceae</taxon>
        <taxon>Bifidobacterium</taxon>
    </lineage>
</organism>
<comment type="similarity">
    <text evidence="5">Belongs to the NAGSA dehydrogenase family. Type 1 subfamily.</text>
</comment>
<evidence type="ECO:0000256" key="6">
    <source>
        <dbReference type="PROSITE-ProRule" id="PRU10010"/>
    </source>
</evidence>
<dbReference type="GO" id="GO:0006526">
    <property type="term" value="P:L-arginine biosynthetic process"/>
    <property type="evidence" value="ECO:0007669"/>
    <property type="project" value="UniProtKB-UniRule"/>
</dbReference>
<evidence type="ECO:0000313" key="8">
    <source>
        <dbReference type="EMBL" id="KJY49686.1"/>
    </source>
</evidence>
<keyword evidence="3 5" id="KW-0521">NADP</keyword>
<dbReference type="SUPFAM" id="SSF51735">
    <property type="entry name" value="NAD(P)-binding Rossmann-fold domains"/>
    <property type="match status" value="1"/>
</dbReference>
<dbReference type="EC" id="1.2.1.38" evidence="5"/>
<reference evidence="8 9" key="1">
    <citation type="submission" date="2014-12" db="EMBL/GenBank/DDBJ databases">
        <title>Comparative genomics of the lactic acid bacteria isolated from the honey bee gut.</title>
        <authorList>
            <person name="Ellegaard K.M."/>
            <person name="Tamarit D."/>
            <person name="Javelind E."/>
            <person name="Olofsson T."/>
            <person name="Andersson S.G."/>
            <person name="Vasquez A."/>
        </authorList>
    </citation>
    <scope>NUCLEOTIDE SEQUENCE [LARGE SCALE GENOMIC DNA]</scope>
    <source>
        <strain evidence="8 9">Bin2</strain>
    </source>
</reference>
<comment type="caution">
    <text evidence="8">The sequence shown here is derived from an EMBL/GenBank/DDBJ whole genome shotgun (WGS) entry which is preliminary data.</text>
</comment>
<dbReference type="Gene3D" id="3.30.360.10">
    <property type="entry name" value="Dihydrodipicolinate Reductase, domain 2"/>
    <property type="match status" value="1"/>
</dbReference>
<evidence type="ECO:0000256" key="3">
    <source>
        <dbReference type="ARBA" id="ARBA00022857"/>
    </source>
</evidence>
<dbReference type="InterPro" id="IPR036291">
    <property type="entry name" value="NAD(P)-bd_dom_sf"/>
</dbReference>
<comment type="catalytic activity">
    <reaction evidence="5">
        <text>N-acetyl-L-glutamate 5-semialdehyde + phosphate + NADP(+) = N-acetyl-L-glutamyl 5-phosphate + NADPH + H(+)</text>
        <dbReference type="Rhea" id="RHEA:21588"/>
        <dbReference type="ChEBI" id="CHEBI:15378"/>
        <dbReference type="ChEBI" id="CHEBI:29123"/>
        <dbReference type="ChEBI" id="CHEBI:43474"/>
        <dbReference type="ChEBI" id="CHEBI:57783"/>
        <dbReference type="ChEBI" id="CHEBI:57936"/>
        <dbReference type="ChEBI" id="CHEBI:58349"/>
        <dbReference type="EC" id="1.2.1.38"/>
    </reaction>
</comment>
<keyword evidence="1 5" id="KW-0055">Arginine biosynthesis</keyword>
<dbReference type="Pfam" id="PF01118">
    <property type="entry name" value="Semialdhyde_dh"/>
    <property type="match status" value="1"/>
</dbReference>
<dbReference type="OrthoDB" id="9801289at2"/>
<feature type="active site" evidence="5 6">
    <location>
        <position position="153"/>
    </location>
</feature>
<evidence type="ECO:0000259" key="7">
    <source>
        <dbReference type="SMART" id="SM00859"/>
    </source>
</evidence>
<dbReference type="UniPathway" id="UPA00068">
    <property type="reaction ID" value="UER00108"/>
</dbReference>
<accession>A0A0F4KWQ2</accession>
<dbReference type="PROSITE" id="PS01224">
    <property type="entry name" value="ARGC"/>
    <property type="match status" value="1"/>
</dbReference>
<dbReference type="InterPro" id="IPR058924">
    <property type="entry name" value="AGPR_dimerisation_dom"/>
</dbReference>
<dbReference type="GO" id="GO:0051287">
    <property type="term" value="F:NAD binding"/>
    <property type="evidence" value="ECO:0007669"/>
    <property type="project" value="InterPro"/>
</dbReference>
<dbReference type="SMART" id="SM00859">
    <property type="entry name" value="Semialdhyde_dh"/>
    <property type="match status" value="1"/>
</dbReference>
<dbReference type="InterPro" id="IPR023013">
    <property type="entry name" value="AGPR_AS"/>
</dbReference>
<evidence type="ECO:0000313" key="9">
    <source>
        <dbReference type="Proteomes" id="UP000033648"/>
    </source>
</evidence>
<dbReference type="GO" id="GO:0003942">
    <property type="term" value="F:N-acetyl-gamma-glutamyl-phosphate reductase activity"/>
    <property type="evidence" value="ECO:0007669"/>
    <property type="project" value="UniProtKB-UniRule"/>
</dbReference>